<feature type="domain" description="BioF2-like acetyltransferase" evidence="1">
    <location>
        <begin position="191"/>
        <end position="313"/>
    </location>
</feature>
<dbReference type="InterPro" id="IPR038740">
    <property type="entry name" value="BioF2-like_GNAT_dom"/>
</dbReference>
<dbReference type="RefSeq" id="WP_380927595.1">
    <property type="nucleotide sequence ID" value="NZ_JBHUGS010000001.1"/>
</dbReference>
<organism evidence="2 3">
    <name type="scientific">Sphingomonas arantia</name>
    <dbReference type="NCBI Taxonomy" id="1460676"/>
    <lineage>
        <taxon>Bacteria</taxon>
        <taxon>Pseudomonadati</taxon>
        <taxon>Pseudomonadota</taxon>
        <taxon>Alphaproteobacteria</taxon>
        <taxon>Sphingomonadales</taxon>
        <taxon>Sphingomonadaceae</taxon>
        <taxon>Sphingomonas</taxon>
    </lineage>
</organism>
<evidence type="ECO:0000259" key="1">
    <source>
        <dbReference type="Pfam" id="PF13480"/>
    </source>
</evidence>
<dbReference type="SUPFAM" id="SSF55729">
    <property type="entry name" value="Acyl-CoA N-acyltransferases (Nat)"/>
    <property type="match status" value="1"/>
</dbReference>
<dbReference type="Proteomes" id="UP001597400">
    <property type="component" value="Unassembled WGS sequence"/>
</dbReference>
<proteinExistence type="predicted"/>
<dbReference type="InterPro" id="IPR016181">
    <property type="entry name" value="Acyl_CoA_acyltransferase"/>
</dbReference>
<evidence type="ECO:0000313" key="3">
    <source>
        <dbReference type="Proteomes" id="UP001597400"/>
    </source>
</evidence>
<comment type="caution">
    <text evidence="2">The sequence shown here is derived from an EMBL/GenBank/DDBJ whole genome shotgun (WGS) entry which is preliminary data.</text>
</comment>
<accession>A0ABW4TWI3</accession>
<gene>
    <name evidence="2" type="ORF">ACFSGX_03790</name>
</gene>
<dbReference type="EMBL" id="JBHUGS010000001">
    <property type="protein sequence ID" value="MFD1949891.1"/>
    <property type="molecule type" value="Genomic_DNA"/>
</dbReference>
<evidence type="ECO:0000313" key="2">
    <source>
        <dbReference type="EMBL" id="MFD1949891.1"/>
    </source>
</evidence>
<dbReference type="Pfam" id="PF13480">
    <property type="entry name" value="Acetyltransf_6"/>
    <property type="match status" value="1"/>
</dbReference>
<name>A0ABW4TWI3_9SPHN</name>
<keyword evidence="3" id="KW-1185">Reference proteome</keyword>
<protein>
    <submittedName>
        <fullName evidence="2">GNAT family N-acetyltransferase</fullName>
    </submittedName>
</protein>
<sequence>MHLDRIHAAPPAAPAVAVCVRAVDAAQMSALMADWAALVPHAAEPNAFAEPWFAAASAHLPGATDVRLLVVRQGCVLIGLLPVCIARHYGRLPVAHVQNALHYHSFLGTPLVRAGLEALFWGAILDQLDGARWARGLFHLTAIPADGPVHHGLVAAAAARGRPCDIVHSHDRALLQSTLGPAAYYEHTVRKKKRKEIKRLEQRLAEAGTVATCHFAVGDDLDAWTDAFLTLEASGWKGTAGSALASRPETAAFFRAALRGAHEAGRLDLLRIDLDGAPVAMLVNFLTAPGSFSFKIAFDEAYARFSPGVLIQVANLDILDHTDIAWMDSCAVENHSMINSLWGERRTLVRLTVPLAGPRRRLTFKLCRLAERLAARVRRTPPEPSHAD</sequence>
<reference evidence="3" key="1">
    <citation type="journal article" date="2019" name="Int. J. Syst. Evol. Microbiol.">
        <title>The Global Catalogue of Microorganisms (GCM) 10K type strain sequencing project: providing services to taxonomists for standard genome sequencing and annotation.</title>
        <authorList>
            <consortium name="The Broad Institute Genomics Platform"/>
            <consortium name="The Broad Institute Genome Sequencing Center for Infectious Disease"/>
            <person name="Wu L."/>
            <person name="Ma J."/>
        </authorList>
    </citation>
    <scope>NUCLEOTIDE SEQUENCE [LARGE SCALE GENOMIC DNA]</scope>
    <source>
        <strain evidence="3">CGMCC 1.12702</strain>
    </source>
</reference>